<organism evidence="3 4">
    <name type="scientific">Folsomia candida</name>
    <name type="common">Springtail</name>
    <dbReference type="NCBI Taxonomy" id="158441"/>
    <lineage>
        <taxon>Eukaryota</taxon>
        <taxon>Metazoa</taxon>
        <taxon>Ecdysozoa</taxon>
        <taxon>Arthropoda</taxon>
        <taxon>Hexapoda</taxon>
        <taxon>Collembola</taxon>
        <taxon>Entomobryomorpha</taxon>
        <taxon>Isotomoidea</taxon>
        <taxon>Isotomidae</taxon>
        <taxon>Proisotominae</taxon>
        <taxon>Folsomia</taxon>
    </lineage>
</organism>
<comment type="caution">
    <text evidence="3">The sequence shown here is derived from an EMBL/GenBank/DDBJ whole genome shotgun (WGS) entry which is preliminary data.</text>
</comment>
<gene>
    <name evidence="3" type="ORF">Fcan01_23350</name>
</gene>
<proteinExistence type="predicted"/>
<dbReference type="AlphaFoldDB" id="A0A226D8X9"/>
<protein>
    <recommendedName>
        <fullName evidence="2">EGF-like domain-containing protein</fullName>
    </recommendedName>
</protein>
<accession>A0A226D8X9</accession>
<evidence type="ECO:0000313" key="4">
    <source>
        <dbReference type="Proteomes" id="UP000198287"/>
    </source>
</evidence>
<dbReference type="EMBL" id="LNIX01000028">
    <property type="protein sequence ID" value="OXA41659.1"/>
    <property type="molecule type" value="Genomic_DNA"/>
</dbReference>
<evidence type="ECO:0000256" key="1">
    <source>
        <dbReference type="SAM" id="MobiDB-lite"/>
    </source>
</evidence>
<name>A0A226D8X9_FOLCA</name>
<dbReference type="Proteomes" id="UP000198287">
    <property type="component" value="Unassembled WGS sequence"/>
</dbReference>
<keyword evidence="4" id="KW-1185">Reference proteome</keyword>
<reference evidence="3 4" key="1">
    <citation type="submission" date="2015-12" db="EMBL/GenBank/DDBJ databases">
        <title>The genome of Folsomia candida.</title>
        <authorList>
            <person name="Faddeeva A."/>
            <person name="Derks M.F."/>
            <person name="Anvar Y."/>
            <person name="Smit S."/>
            <person name="Van Straalen N."/>
            <person name="Roelofs D."/>
        </authorList>
    </citation>
    <scope>NUCLEOTIDE SEQUENCE [LARGE SCALE GENOMIC DNA]</scope>
    <source>
        <strain evidence="3 4">VU population</strain>
        <tissue evidence="3">Whole body</tissue>
    </source>
</reference>
<evidence type="ECO:0000259" key="2">
    <source>
        <dbReference type="PROSITE" id="PS01186"/>
    </source>
</evidence>
<feature type="domain" description="EGF-like" evidence="2">
    <location>
        <begin position="100"/>
        <end position="115"/>
    </location>
</feature>
<feature type="region of interest" description="Disordered" evidence="1">
    <location>
        <begin position="211"/>
        <end position="230"/>
    </location>
</feature>
<evidence type="ECO:0000313" key="3">
    <source>
        <dbReference type="EMBL" id="OXA41659.1"/>
    </source>
</evidence>
<sequence>MSVHIKENKLIGLEKKSFKFFCDSSQERAQEVNLFIVILLVLNLATSLEDAGSFNQQTCPLKETHWSSTQLKCVAQEGSSCSGIIECTDNAGCHDFEYICRCNNGYGVFSRERYCLPSYGSSCTNVSFTVERPCNPDNFLQCNATQMCDCQSGYIWDGSMCLAQPGQKCDLKVTTDMTKASLCIPSAECTPGNITGGDSDPSQLRQGTCQCPSGTRPENGSGICSSSTSRRPGGFSEIFLALLITRLIF</sequence>
<dbReference type="PROSITE" id="PS01186">
    <property type="entry name" value="EGF_2"/>
    <property type="match status" value="1"/>
</dbReference>
<dbReference type="InterPro" id="IPR000742">
    <property type="entry name" value="EGF"/>
</dbReference>